<dbReference type="PROSITE" id="PS50005">
    <property type="entry name" value="TPR"/>
    <property type="match status" value="1"/>
</dbReference>
<dbReference type="Gene3D" id="1.25.40.10">
    <property type="entry name" value="Tetratricopeptide repeat domain"/>
    <property type="match status" value="1"/>
</dbReference>
<dbReference type="RefSeq" id="WP_221422798.1">
    <property type="nucleotide sequence ID" value="NZ_CP081297.1"/>
</dbReference>
<reference evidence="3 4" key="1">
    <citation type="submission" date="2021-08" db="EMBL/GenBank/DDBJ databases">
        <title>Comparative Genomics Analysis of the Genus Qipengyuania Reveals Extensive Genetic Diversity and Metabolic Versatility, Including the Description of Fifteen Novel Species.</title>
        <authorList>
            <person name="Liu Y."/>
        </authorList>
    </citation>
    <scope>NUCLEOTIDE SEQUENCE [LARGE SCALE GENOMIC DNA]</scope>
    <source>
        <strain evidence="3 4">1XM2-8</strain>
    </source>
</reference>
<dbReference type="SUPFAM" id="SSF48452">
    <property type="entry name" value="TPR-like"/>
    <property type="match status" value="1"/>
</dbReference>
<evidence type="ECO:0000313" key="3">
    <source>
        <dbReference type="EMBL" id="QZD87259.1"/>
    </source>
</evidence>
<feature type="region of interest" description="Disordered" evidence="2">
    <location>
        <begin position="248"/>
        <end position="276"/>
    </location>
</feature>
<name>A0ABX8ZGI7_9SPHN</name>
<protein>
    <recommendedName>
        <fullName evidence="5">Tetratricopeptide repeat protein</fullName>
    </recommendedName>
</protein>
<evidence type="ECO:0008006" key="5">
    <source>
        <dbReference type="Google" id="ProtNLM"/>
    </source>
</evidence>
<sequence>MKKVPATLAALAVMMPLSGCQSFIGAFDFGNHSRSAQPVFGEADLEEGRRMLADGNIGNAIPAFQRAALNRETAPQAANGLAVAFARLGRGDLAERYFKAAVTLDPHEPKFAANLERFYNSPLAQDMRTLNAQREEASKAFAKFQQSEEAIRPEPVSEQRVVTSGGQQRRITLERGARSQRVALGSSTPATPQTNSRVTMGKVDKAPTSAPMRVRVGGTQLFTNQSKRPAELHVQQSANYPVRVRIGKDTKPERAASADYPMRVSLRDRPATKASD</sequence>
<feature type="region of interest" description="Disordered" evidence="2">
    <location>
        <begin position="179"/>
        <end position="200"/>
    </location>
</feature>
<dbReference type="InterPro" id="IPR011990">
    <property type="entry name" value="TPR-like_helical_dom_sf"/>
</dbReference>
<evidence type="ECO:0000256" key="2">
    <source>
        <dbReference type="SAM" id="MobiDB-lite"/>
    </source>
</evidence>
<dbReference type="Pfam" id="PF13432">
    <property type="entry name" value="TPR_16"/>
    <property type="match status" value="1"/>
</dbReference>
<feature type="compositionally biased region" description="Basic and acidic residues" evidence="2">
    <location>
        <begin position="265"/>
        <end position="276"/>
    </location>
</feature>
<dbReference type="InterPro" id="IPR019734">
    <property type="entry name" value="TPR_rpt"/>
</dbReference>
<keyword evidence="1" id="KW-0802">TPR repeat</keyword>
<evidence type="ECO:0000313" key="4">
    <source>
        <dbReference type="Proteomes" id="UP000824280"/>
    </source>
</evidence>
<proteinExistence type="predicted"/>
<evidence type="ECO:0000256" key="1">
    <source>
        <dbReference type="PROSITE-ProRule" id="PRU00339"/>
    </source>
</evidence>
<accession>A0ABX8ZGI7</accession>
<keyword evidence="4" id="KW-1185">Reference proteome</keyword>
<dbReference type="EMBL" id="CP081297">
    <property type="protein sequence ID" value="QZD87259.1"/>
    <property type="molecule type" value="Genomic_DNA"/>
</dbReference>
<feature type="repeat" description="TPR" evidence="1">
    <location>
        <begin position="75"/>
        <end position="108"/>
    </location>
</feature>
<organism evidence="3 4">
    <name type="scientific">Qipengyuania psychrotolerans</name>
    <dbReference type="NCBI Taxonomy" id="2867238"/>
    <lineage>
        <taxon>Bacteria</taxon>
        <taxon>Pseudomonadati</taxon>
        <taxon>Pseudomonadota</taxon>
        <taxon>Alphaproteobacteria</taxon>
        <taxon>Sphingomonadales</taxon>
        <taxon>Erythrobacteraceae</taxon>
        <taxon>Qipengyuania</taxon>
    </lineage>
</organism>
<gene>
    <name evidence="3" type="ORF">K3166_00655</name>
</gene>
<feature type="compositionally biased region" description="Polar residues" evidence="2">
    <location>
        <begin position="185"/>
        <end position="198"/>
    </location>
</feature>
<dbReference type="Proteomes" id="UP000824280">
    <property type="component" value="Chromosome"/>
</dbReference>